<evidence type="ECO:0008006" key="3">
    <source>
        <dbReference type="Google" id="ProtNLM"/>
    </source>
</evidence>
<dbReference type="Proteomes" id="UP000008909">
    <property type="component" value="Unassembled WGS sequence"/>
</dbReference>
<dbReference type="EMBL" id="DF144051">
    <property type="protein sequence ID" value="GAA55624.1"/>
    <property type="molecule type" value="Genomic_DNA"/>
</dbReference>
<reference key="2">
    <citation type="submission" date="2011-10" db="EMBL/GenBank/DDBJ databases">
        <title>The genome and transcriptome sequence of Clonorchis sinensis provide insights into the carcinogenic liver fluke.</title>
        <authorList>
            <person name="Wang X."/>
            <person name="Huang Y."/>
            <person name="Chen W."/>
            <person name="Liu H."/>
            <person name="Guo L."/>
            <person name="Chen Y."/>
            <person name="Luo F."/>
            <person name="Zhou W."/>
            <person name="Sun J."/>
            <person name="Mao Q."/>
            <person name="Liang P."/>
            <person name="Zhou C."/>
            <person name="Tian Y."/>
            <person name="Men J."/>
            <person name="Lv X."/>
            <person name="Huang L."/>
            <person name="Zhou J."/>
            <person name="Hu Y."/>
            <person name="Li R."/>
            <person name="Zhang F."/>
            <person name="Lei H."/>
            <person name="Li X."/>
            <person name="Hu X."/>
            <person name="Liang C."/>
            <person name="Xu J."/>
            <person name="Wu Z."/>
            <person name="Yu X."/>
        </authorList>
    </citation>
    <scope>NUCLEOTIDE SEQUENCE</scope>
    <source>
        <strain>Henan</strain>
    </source>
</reference>
<organism evidence="1 2">
    <name type="scientific">Clonorchis sinensis</name>
    <name type="common">Chinese liver fluke</name>
    <dbReference type="NCBI Taxonomy" id="79923"/>
    <lineage>
        <taxon>Eukaryota</taxon>
        <taxon>Metazoa</taxon>
        <taxon>Spiralia</taxon>
        <taxon>Lophotrochozoa</taxon>
        <taxon>Platyhelminthes</taxon>
        <taxon>Trematoda</taxon>
        <taxon>Digenea</taxon>
        <taxon>Opisthorchiida</taxon>
        <taxon>Opisthorchiata</taxon>
        <taxon>Opisthorchiidae</taxon>
        <taxon>Clonorchis</taxon>
    </lineage>
</organism>
<gene>
    <name evidence="1" type="ORF">CLF_108536</name>
</gene>
<proteinExistence type="predicted"/>
<protein>
    <recommendedName>
        <fullName evidence="3">Pol-related protein</fullName>
    </recommendedName>
</protein>
<evidence type="ECO:0000313" key="2">
    <source>
        <dbReference type="Proteomes" id="UP000008909"/>
    </source>
</evidence>
<keyword evidence="2" id="KW-1185">Reference proteome</keyword>
<reference evidence="1" key="1">
    <citation type="journal article" date="2011" name="Genome Biol.">
        <title>The draft genome of the carcinogenic human liver fluke Clonorchis sinensis.</title>
        <authorList>
            <person name="Wang X."/>
            <person name="Chen W."/>
            <person name="Huang Y."/>
            <person name="Sun J."/>
            <person name="Men J."/>
            <person name="Liu H."/>
            <person name="Luo F."/>
            <person name="Guo L."/>
            <person name="Lv X."/>
            <person name="Deng C."/>
            <person name="Zhou C."/>
            <person name="Fan Y."/>
            <person name="Li X."/>
            <person name="Huang L."/>
            <person name="Hu Y."/>
            <person name="Liang C."/>
            <person name="Hu X."/>
            <person name="Xu J."/>
            <person name="Yu X."/>
        </authorList>
    </citation>
    <scope>NUCLEOTIDE SEQUENCE [LARGE SCALE GENOMIC DNA]</scope>
    <source>
        <strain evidence="1">Henan</strain>
    </source>
</reference>
<accession>G7YRP4</accession>
<name>G7YRP4_CLOSI</name>
<sequence length="191" mass="21697">MGGLLPYVPLNASSQATNDKSFGASSFFDCGMRALKLLSPKAYAFGFVTDYQFQWPRSLQDSFWETAIKSTQNAIAILQIARRTFFRITRMDSQILYGAYVRPLLEYANPVVYSGRTKDAILIVRVQRAAKKMVAGSKSVDYETCLAVLDLLPLEHRRLRQELIPTYALFKQDSANMLFTVDPANTRRRHV</sequence>
<evidence type="ECO:0000313" key="1">
    <source>
        <dbReference type="EMBL" id="GAA55624.1"/>
    </source>
</evidence>
<dbReference type="AlphaFoldDB" id="G7YRP4"/>